<dbReference type="EMBL" id="CP078142">
    <property type="protein sequence ID" value="QXN81647.1"/>
    <property type="molecule type" value="Genomic_DNA"/>
</dbReference>
<feature type="signal peptide" evidence="1">
    <location>
        <begin position="1"/>
        <end position="18"/>
    </location>
</feature>
<organism evidence="2">
    <name type="scientific">Salmonella diarizonae</name>
    <dbReference type="NCBI Taxonomy" id="59204"/>
    <lineage>
        <taxon>Bacteria</taxon>
        <taxon>Pseudomonadati</taxon>
        <taxon>Pseudomonadota</taxon>
        <taxon>Gammaproteobacteria</taxon>
        <taxon>Enterobacterales</taxon>
        <taxon>Enterobacteriaceae</taxon>
        <taxon>Salmonella</taxon>
    </lineage>
</organism>
<feature type="chain" id="PRO_5034009633" description="DUF1176 domain-containing protein" evidence="1">
    <location>
        <begin position="19"/>
        <end position="252"/>
    </location>
</feature>
<reference evidence="2" key="1">
    <citation type="submission" date="2021-07" db="EMBL/GenBank/DDBJ databases">
        <title>Whole-Genome Sequences of non-enterica strains of Salmonella enterica isolated from poultry houses.</title>
        <authorList>
            <person name="Lamas A."/>
            <person name="Regal P."/>
            <person name="Miranda J.M."/>
            <person name="Vazquez B."/>
            <person name="Cepeda A."/>
            <person name="Franco C.M."/>
        </authorList>
    </citation>
    <scope>NUCLEOTIDE SEQUENCE</scope>
    <source>
        <strain evidence="2">LHICA_D1</strain>
    </source>
</reference>
<protein>
    <recommendedName>
        <fullName evidence="3">DUF1176 domain-containing protein</fullName>
    </recommendedName>
</protein>
<evidence type="ECO:0000313" key="2">
    <source>
        <dbReference type="EMBL" id="QXN81647.1"/>
    </source>
</evidence>
<gene>
    <name evidence="2" type="ORF">JMJ85_12060</name>
</gene>
<evidence type="ECO:0000256" key="1">
    <source>
        <dbReference type="SAM" id="SignalP"/>
    </source>
</evidence>
<name>A0A8F5MVP5_SALDZ</name>
<dbReference type="AlphaFoldDB" id="A0A8F5MVP5"/>
<proteinExistence type="predicted"/>
<evidence type="ECO:0008006" key="3">
    <source>
        <dbReference type="Google" id="ProtNLM"/>
    </source>
</evidence>
<keyword evidence="1" id="KW-0732">Signal</keyword>
<sequence length="252" mass="28588">MMKKVVLFLAIVSFSSVAGITDITTKPVALIALKKNSAQYVDVCKAADDSCKEGTSIWKEKNADGIFYLTTSHLQLTKLKKDGDTYSKIVSWDFTKETKNEYIPDDELTKNDVYIYPALYPLSKVKMAVALVSKWSTNYSGGGGGREEEYANFMMINDDGTYQPAFKNILFSSKEMIKACFTEDDYAKQSHCHDESWSILNLKINDESKDYYSWKFITKSYSWPAFTDKASTKVSINESVAYPFQSQPQHNK</sequence>
<accession>A0A8F5MVP5</accession>